<proteinExistence type="predicted"/>
<protein>
    <submittedName>
        <fullName evidence="1">Uncharacterized protein</fullName>
    </submittedName>
</protein>
<dbReference type="EMBL" id="GG662220">
    <property type="protein sequence ID" value="EAR81936.2"/>
    <property type="molecule type" value="Genomic_DNA"/>
</dbReference>
<dbReference type="HOGENOM" id="CLU_476105_0_0_1"/>
<keyword evidence="2" id="KW-1185">Reference proteome</keyword>
<dbReference type="KEGG" id="tet:TTHERM_01401730"/>
<feature type="non-terminal residue" evidence="1">
    <location>
        <position position="1"/>
    </location>
</feature>
<gene>
    <name evidence="1" type="ORF">TTHERM_01401730</name>
</gene>
<organism evidence="1 2">
    <name type="scientific">Tetrahymena thermophila (strain SB210)</name>
    <dbReference type="NCBI Taxonomy" id="312017"/>
    <lineage>
        <taxon>Eukaryota</taxon>
        <taxon>Sar</taxon>
        <taxon>Alveolata</taxon>
        <taxon>Ciliophora</taxon>
        <taxon>Intramacronucleata</taxon>
        <taxon>Oligohymenophorea</taxon>
        <taxon>Hymenostomatida</taxon>
        <taxon>Tetrahymenina</taxon>
        <taxon>Tetrahymenidae</taxon>
        <taxon>Tetrahymena</taxon>
    </lineage>
</organism>
<evidence type="ECO:0000313" key="1">
    <source>
        <dbReference type="EMBL" id="EAR81936.2"/>
    </source>
</evidence>
<name>Q229H5_TETTS</name>
<accession>Q229H5</accession>
<dbReference type="Proteomes" id="UP000009168">
    <property type="component" value="Unassembled WGS sequence"/>
</dbReference>
<dbReference type="InParanoid" id="Q229H5"/>
<sequence>IINKIKKYQIQKMDQRNYIFQCQSHKKYNCRLFDYKNLQFCCDRCLIQNQQKSKEQMLLVIDQILNQDQENIGIIDNWPILEDQQLLDQINEILSQQCNKTRLLTELENHLKEIKDIFNQRIDSYIKLLTQNILTIDQQYIQSFYNKISLREEFAELLKEYQNNQDIQNIKKLIKQQNENCKQNTDYLKFAIYQFNQTQKTTQTLQQINSQLLEFLQKISDQLIEKHIDLINSPVEQKNNQLLIYQQNQILRDIINISEFKWENFEEIYNGMQININISPNINSFSQVVKTIFGVKDILDEYRDQNVEEILLTKGYKMKAQDNQNSFERQSQWWIQLNQINQVNYDELQNSFFNRNNKKIKTFTLNKNLPLKNILNLLVINLKQHQKNLQIFKNQAILN</sequence>
<dbReference type="eggNOG" id="ENOG502T1BA">
    <property type="taxonomic scope" value="Eukaryota"/>
</dbReference>
<dbReference type="RefSeq" id="XP_001029599.2">
    <property type="nucleotide sequence ID" value="XM_001029599.2"/>
</dbReference>
<evidence type="ECO:0000313" key="2">
    <source>
        <dbReference type="Proteomes" id="UP000009168"/>
    </source>
</evidence>
<dbReference type="GeneID" id="7836152"/>
<reference evidence="2" key="1">
    <citation type="journal article" date="2006" name="PLoS Biol.">
        <title>Macronuclear genome sequence of the ciliate Tetrahymena thermophila, a model eukaryote.</title>
        <authorList>
            <person name="Eisen J.A."/>
            <person name="Coyne R.S."/>
            <person name="Wu M."/>
            <person name="Wu D."/>
            <person name="Thiagarajan M."/>
            <person name="Wortman J.R."/>
            <person name="Badger J.H."/>
            <person name="Ren Q."/>
            <person name="Amedeo P."/>
            <person name="Jones K.M."/>
            <person name="Tallon L.J."/>
            <person name="Delcher A.L."/>
            <person name="Salzberg S.L."/>
            <person name="Silva J.C."/>
            <person name="Haas B.J."/>
            <person name="Majoros W.H."/>
            <person name="Farzad M."/>
            <person name="Carlton J.M."/>
            <person name="Smith R.K. Jr."/>
            <person name="Garg J."/>
            <person name="Pearlman R.E."/>
            <person name="Karrer K.M."/>
            <person name="Sun L."/>
            <person name="Manning G."/>
            <person name="Elde N.C."/>
            <person name="Turkewitz A.P."/>
            <person name="Asai D.J."/>
            <person name="Wilkes D.E."/>
            <person name="Wang Y."/>
            <person name="Cai H."/>
            <person name="Collins K."/>
            <person name="Stewart B.A."/>
            <person name="Lee S.R."/>
            <person name="Wilamowska K."/>
            <person name="Weinberg Z."/>
            <person name="Ruzzo W.L."/>
            <person name="Wloga D."/>
            <person name="Gaertig J."/>
            <person name="Frankel J."/>
            <person name="Tsao C.-C."/>
            <person name="Gorovsky M.A."/>
            <person name="Keeling P.J."/>
            <person name="Waller R.F."/>
            <person name="Patron N.J."/>
            <person name="Cherry J.M."/>
            <person name="Stover N.A."/>
            <person name="Krieger C.J."/>
            <person name="del Toro C."/>
            <person name="Ryder H.F."/>
            <person name="Williamson S.C."/>
            <person name="Barbeau R.A."/>
            <person name="Hamilton E.P."/>
            <person name="Orias E."/>
        </authorList>
    </citation>
    <scope>NUCLEOTIDE SEQUENCE [LARGE SCALE GENOMIC DNA]</scope>
    <source>
        <strain evidence="2">SB210</strain>
    </source>
</reference>
<dbReference type="AlphaFoldDB" id="Q229H5"/>